<feature type="chain" id="PRO_5031313838" evidence="1">
    <location>
        <begin position="20"/>
        <end position="66"/>
    </location>
</feature>
<name>A0A7Y2NXU4_9BURK</name>
<accession>A0A7Y2NXU4</accession>
<organism evidence="2 3">
    <name type="scientific">Telluria aromaticivorans</name>
    <dbReference type="NCBI Taxonomy" id="2725995"/>
    <lineage>
        <taxon>Bacteria</taxon>
        <taxon>Pseudomonadati</taxon>
        <taxon>Pseudomonadota</taxon>
        <taxon>Betaproteobacteria</taxon>
        <taxon>Burkholderiales</taxon>
        <taxon>Oxalobacteraceae</taxon>
        <taxon>Telluria group</taxon>
        <taxon>Telluria</taxon>
    </lineage>
</organism>
<gene>
    <name evidence="2" type="ORF">HGB41_03645</name>
</gene>
<comment type="caution">
    <text evidence="2">The sequence shown here is derived from an EMBL/GenBank/DDBJ whole genome shotgun (WGS) entry which is preliminary data.</text>
</comment>
<dbReference type="AlphaFoldDB" id="A0A7Y2NXU4"/>
<dbReference type="Proteomes" id="UP000533905">
    <property type="component" value="Unassembled WGS sequence"/>
</dbReference>
<proteinExistence type="predicted"/>
<evidence type="ECO:0000256" key="1">
    <source>
        <dbReference type="SAM" id="SignalP"/>
    </source>
</evidence>
<evidence type="ECO:0000313" key="3">
    <source>
        <dbReference type="Proteomes" id="UP000533905"/>
    </source>
</evidence>
<keyword evidence="1" id="KW-0732">Signal</keyword>
<sequence>MKKIVLALAVAAFATAAMAAPAKPKCSGVCPPIVEQVEQAEPALPEEVEPMWAEEVEADPFLVVGD</sequence>
<keyword evidence="3" id="KW-1185">Reference proteome</keyword>
<dbReference type="EMBL" id="JABAIV010000001">
    <property type="protein sequence ID" value="NNG22092.1"/>
    <property type="molecule type" value="Genomic_DNA"/>
</dbReference>
<reference evidence="2 3" key="1">
    <citation type="submission" date="2020-04" db="EMBL/GenBank/DDBJ databases">
        <title>Massilia sp. nov., a cold adapted bacteria isolated from Arctic soil.</title>
        <authorList>
            <person name="Son J."/>
            <person name="Ka J.-O."/>
        </authorList>
    </citation>
    <scope>NUCLEOTIDE SEQUENCE [LARGE SCALE GENOMIC DNA]</scope>
    <source>
        <strain evidence="2 3">ML15P13</strain>
    </source>
</reference>
<feature type="signal peptide" evidence="1">
    <location>
        <begin position="1"/>
        <end position="19"/>
    </location>
</feature>
<evidence type="ECO:0000313" key="2">
    <source>
        <dbReference type="EMBL" id="NNG22092.1"/>
    </source>
</evidence>
<protein>
    <submittedName>
        <fullName evidence="2">Uncharacterized protein</fullName>
    </submittedName>
</protein>
<dbReference type="RefSeq" id="WP_171081140.1">
    <property type="nucleotide sequence ID" value="NZ_JABAIV010000001.1"/>
</dbReference>